<gene>
    <name evidence="3" type="ORF">G7Y89_g9303</name>
</gene>
<dbReference type="InterPro" id="IPR046497">
    <property type="entry name" value="DUF6590"/>
</dbReference>
<feature type="compositionally biased region" description="Polar residues" evidence="1">
    <location>
        <begin position="74"/>
        <end position="91"/>
    </location>
</feature>
<feature type="compositionally biased region" description="Polar residues" evidence="1">
    <location>
        <begin position="104"/>
        <end position="120"/>
    </location>
</feature>
<feature type="region of interest" description="Disordered" evidence="1">
    <location>
        <begin position="492"/>
        <end position="546"/>
    </location>
</feature>
<feature type="compositionally biased region" description="Polar residues" evidence="1">
    <location>
        <begin position="464"/>
        <end position="473"/>
    </location>
</feature>
<protein>
    <recommendedName>
        <fullName evidence="2">DUF6590 domain-containing protein</fullName>
    </recommendedName>
</protein>
<feature type="region of interest" description="Disordered" evidence="1">
    <location>
        <begin position="393"/>
        <end position="477"/>
    </location>
</feature>
<feature type="domain" description="DUF6590" evidence="2">
    <location>
        <begin position="143"/>
        <end position="287"/>
    </location>
</feature>
<organism evidence="3 4">
    <name type="scientific">Cudoniella acicularis</name>
    <dbReference type="NCBI Taxonomy" id="354080"/>
    <lineage>
        <taxon>Eukaryota</taxon>
        <taxon>Fungi</taxon>
        <taxon>Dikarya</taxon>
        <taxon>Ascomycota</taxon>
        <taxon>Pezizomycotina</taxon>
        <taxon>Leotiomycetes</taxon>
        <taxon>Helotiales</taxon>
        <taxon>Tricladiaceae</taxon>
        <taxon>Cudoniella</taxon>
    </lineage>
</organism>
<dbReference type="EMBL" id="JAAMPI010000754">
    <property type="protein sequence ID" value="KAF4628847.1"/>
    <property type="molecule type" value="Genomic_DNA"/>
</dbReference>
<keyword evidence="4" id="KW-1185">Reference proteome</keyword>
<feature type="compositionally biased region" description="Basic and acidic residues" evidence="1">
    <location>
        <begin position="32"/>
        <end position="44"/>
    </location>
</feature>
<comment type="caution">
    <text evidence="3">The sequence shown here is derived from an EMBL/GenBank/DDBJ whole genome shotgun (WGS) entry which is preliminary data.</text>
</comment>
<reference evidence="3 4" key="1">
    <citation type="submission" date="2020-03" db="EMBL/GenBank/DDBJ databases">
        <title>Draft Genome Sequence of Cudoniella acicularis.</title>
        <authorList>
            <person name="Buettner E."/>
            <person name="Kellner H."/>
        </authorList>
    </citation>
    <scope>NUCLEOTIDE SEQUENCE [LARGE SCALE GENOMIC DNA]</scope>
    <source>
        <strain evidence="3 4">DSM 108380</strain>
    </source>
</reference>
<feature type="compositionally biased region" description="Low complexity" evidence="1">
    <location>
        <begin position="426"/>
        <end position="447"/>
    </location>
</feature>
<dbReference type="PANTHER" id="PTHR35391">
    <property type="entry name" value="C2H2-TYPE DOMAIN-CONTAINING PROTEIN-RELATED"/>
    <property type="match status" value="1"/>
</dbReference>
<sequence length="546" mass="59203">MAPRIKDRGKGKGKAASGSATPTNWSNWEWDPESRRYRRYRLDENGNYDFQYDDEPQSKTIPRSRPTADPKPSENPQYSVSQNYRTSTAEESGNFGPGFDQLSLEDSTSTIGLQQSSSTRTETKNPKAQFEKPDPHFKVHHQNEFKWGRVLKVLWSEPKGNARGTTATGSFVEDNGQFEKVRRFVILHPKKGHCLCLPIITYTGQGVNKPGVHAADHTIIYTSTNPQYLPGEYDKGLTSTPIRMIPDSSRHGLDGNSRLNYAKIYTVECNVKVWFIGKIHPDSEGHLLASYKRHNGDVQPRVGGGTGGVGGNGGSSGSGQQSSASNLSVATAHAYGGAGSTQSSYNYNPLATSTESSYGNTAATPIPTAYNQAASHYSQPYSTFNQATSGYLQPSPTWPQSTSTYPEPVSNYIQPSSNYTQPITATSGTSSYYPSSPQNQSSYVPVPKSMQAGPTGYGNPGAAQFSTTGSSPQASDYSASYAADDAYAQPYHGSGEYAQASEGFSPSENSPTTYTSTSGQSEHASQTHSSSKGESSRRRKEKKHHK</sequence>
<accession>A0A8H4REX5</accession>
<dbReference type="Proteomes" id="UP000566819">
    <property type="component" value="Unassembled WGS sequence"/>
</dbReference>
<dbReference type="PANTHER" id="PTHR35391:SF5">
    <property type="entry name" value="DUF6590 DOMAIN-CONTAINING PROTEIN"/>
    <property type="match status" value="1"/>
</dbReference>
<feature type="compositionally biased region" description="Polar residues" evidence="1">
    <location>
        <begin position="393"/>
        <end position="425"/>
    </location>
</feature>
<evidence type="ECO:0000259" key="2">
    <source>
        <dbReference type="Pfam" id="PF20233"/>
    </source>
</evidence>
<dbReference type="AlphaFoldDB" id="A0A8H4REX5"/>
<proteinExistence type="predicted"/>
<evidence type="ECO:0000313" key="4">
    <source>
        <dbReference type="Proteomes" id="UP000566819"/>
    </source>
</evidence>
<feature type="region of interest" description="Disordered" evidence="1">
    <location>
        <begin position="1"/>
        <end position="134"/>
    </location>
</feature>
<feature type="compositionally biased region" description="Basic residues" evidence="1">
    <location>
        <begin position="537"/>
        <end position="546"/>
    </location>
</feature>
<name>A0A8H4REX5_9HELO</name>
<feature type="compositionally biased region" description="Gly residues" evidence="1">
    <location>
        <begin position="302"/>
        <end position="317"/>
    </location>
</feature>
<feature type="compositionally biased region" description="Basic and acidic residues" evidence="1">
    <location>
        <begin position="121"/>
        <end position="134"/>
    </location>
</feature>
<evidence type="ECO:0000313" key="3">
    <source>
        <dbReference type="EMBL" id="KAF4628847.1"/>
    </source>
</evidence>
<dbReference type="Pfam" id="PF20233">
    <property type="entry name" value="DUF6590"/>
    <property type="match status" value="1"/>
</dbReference>
<feature type="region of interest" description="Disordered" evidence="1">
    <location>
        <begin position="296"/>
        <end position="325"/>
    </location>
</feature>
<feature type="compositionally biased region" description="Polar residues" evidence="1">
    <location>
        <begin position="502"/>
        <end position="527"/>
    </location>
</feature>
<evidence type="ECO:0000256" key="1">
    <source>
        <dbReference type="SAM" id="MobiDB-lite"/>
    </source>
</evidence>
<dbReference type="OrthoDB" id="3559580at2759"/>
<feature type="compositionally biased region" description="Basic and acidic residues" evidence="1">
    <location>
        <begin position="1"/>
        <end position="10"/>
    </location>
</feature>